<feature type="transmembrane region" description="Helical" evidence="8">
    <location>
        <begin position="9"/>
        <end position="35"/>
    </location>
</feature>
<feature type="transmembrane region" description="Helical" evidence="8">
    <location>
        <begin position="47"/>
        <end position="68"/>
    </location>
</feature>
<evidence type="ECO:0000256" key="7">
    <source>
        <dbReference type="ARBA" id="ARBA00023136"/>
    </source>
</evidence>
<dbReference type="RefSeq" id="WP_080920069.1">
    <property type="nucleotide sequence ID" value="NZ_MDET01000020.1"/>
</dbReference>
<evidence type="ECO:0000256" key="6">
    <source>
        <dbReference type="ARBA" id="ARBA00022989"/>
    </source>
</evidence>
<proteinExistence type="inferred from homology"/>
<comment type="similarity">
    <text evidence="2 8">Belongs to the 4-toluene sulfonate uptake permease (TSUP) (TC 2.A.102) family.</text>
</comment>
<dbReference type="AlphaFoldDB" id="A0A1V8RPJ0"/>
<feature type="transmembrane region" description="Helical" evidence="8">
    <location>
        <begin position="172"/>
        <end position="193"/>
    </location>
</feature>
<keyword evidence="6 8" id="KW-1133">Transmembrane helix</keyword>
<evidence type="ECO:0000256" key="2">
    <source>
        <dbReference type="ARBA" id="ARBA00009142"/>
    </source>
</evidence>
<keyword evidence="3" id="KW-0813">Transport</keyword>
<evidence type="ECO:0000313" key="10">
    <source>
        <dbReference type="Proteomes" id="UP000191905"/>
    </source>
</evidence>
<comment type="caution">
    <text evidence="9">The sequence shown here is derived from an EMBL/GenBank/DDBJ whole genome shotgun (WGS) entry which is preliminary data.</text>
</comment>
<protein>
    <recommendedName>
        <fullName evidence="8">Probable membrane transporter protein</fullName>
    </recommendedName>
</protein>
<dbReference type="PANTHER" id="PTHR30269">
    <property type="entry name" value="TRANSMEMBRANE PROTEIN YFCA"/>
    <property type="match status" value="1"/>
</dbReference>
<evidence type="ECO:0000256" key="5">
    <source>
        <dbReference type="ARBA" id="ARBA00022692"/>
    </source>
</evidence>
<dbReference type="Pfam" id="PF01925">
    <property type="entry name" value="TauE"/>
    <property type="match status" value="1"/>
</dbReference>
<name>A0A1V8RPJ0_9HYPH</name>
<accession>A0A1V8RPJ0</accession>
<keyword evidence="4 8" id="KW-1003">Cell membrane</keyword>
<feature type="transmembrane region" description="Helical" evidence="8">
    <location>
        <begin position="102"/>
        <end position="121"/>
    </location>
</feature>
<dbReference type="STRING" id="1873176.BFN67_19760"/>
<evidence type="ECO:0000256" key="1">
    <source>
        <dbReference type="ARBA" id="ARBA00004651"/>
    </source>
</evidence>
<comment type="subcellular location">
    <subcellularLocation>
        <location evidence="1 8">Cell membrane</location>
        <topology evidence="1 8">Multi-pass membrane protein</topology>
    </subcellularLocation>
</comment>
<evidence type="ECO:0000256" key="8">
    <source>
        <dbReference type="RuleBase" id="RU363041"/>
    </source>
</evidence>
<evidence type="ECO:0000313" key="9">
    <source>
        <dbReference type="EMBL" id="OQM75107.1"/>
    </source>
</evidence>
<dbReference type="OrthoDB" id="7028171at2"/>
<feature type="transmembrane region" description="Helical" evidence="8">
    <location>
        <begin position="205"/>
        <end position="224"/>
    </location>
</feature>
<gene>
    <name evidence="9" type="ORF">BFN67_19760</name>
</gene>
<evidence type="ECO:0000256" key="4">
    <source>
        <dbReference type="ARBA" id="ARBA00022475"/>
    </source>
</evidence>
<dbReference type="Proteomes" id="UP000191905">
    <property type="component" value="Unassembled WGS sequence"/>
</dbReference>
<dbReference type="InterPro" id="IPR002781">
    <property type="entry name" value="TM_pro_TauE-like"/>
</dbReference>
<keyword evidence="10" id="KW-1185">Reference proteome</keyword>
<sequence length="256" mass="27307">MTSLLADPWFYAVALPAVILIGLSKGGFGGALGVVGVPLMSLAMPPVQAAGILLPILVLMDISALWAWRGKPRDRLTIKNMLPGAVAGITIGWATAAMVSEAMVKLIVGVIAFGFVLRWLWQKFSGLDKPHPHNTPAGVFWGTVSGFTSFVAHAGGPPYQVYALPLRQSPQLYTATSVLFFALVNAVKLIPYFALGELDTSNLTASAVLMPVAAITTLGGAAVVRHMKAEIFYPITYALVFFLSLKLIWDGVLEIL</sequence>
<keyword evidence="7 8" id="KW-0472">Membrane</keyword>
<dbReference type="GO" id="GO:0005886">
    <property type="term" value="C:plasma membrane"/>
    <property type="evidence" value="ECO:0007669"/>
    <property type="project" value="UniProtKB-SubCell"/>
</dbReference>
<dbReference type="EMBL" id="MDET01000020">
    <property type="protein sequence ID" value="OQM75107.1"/>
    <property type="molecule type" value="Genomic_DNA"/>
</dbReference>
<feature type="transmembrane region" description="Helical" evidence="8">
    <location>
        <begin position="231"/>
        <end position="249"/>
    </location>
</feature>
<organism evidence="9 10">
    <name type="scientific">Manganibacter manganicus</name>
    <dbReference type="NCBI Taxonomy" id="1873176"/>
    <lineage>
        <taxon>Bacteria</taxon>
        <taxon>Pseudomonadati</taxon>
        <taxon>Pseudomonadota</taxon>
        <taxon>Alphaproteobacteria</taxon>
        <taxon>Hyphomicrobiales</taxon>
        <taxon>Phyllobacteriaceae</taxon>
        <taxon>Manganibacter</taxon>
    </lineage>
</organism>
<keyword evidence="5 8" id="KW-0812">Transmembrane</keyword>
<dbReference type="InterPro" id="IPR052017">
    <property type="entry name" value="TSUP"/>
</dbReference>
<evidence type="ECO:0000256" key="3">
    <source>
        <dbReference type="ARBA" id="ARBA00022448"/>
    </source>
</evidence>
<reference evidence="9 10" key="1">
    <citation type="journal article" date="2016" name="Int. J. Syst. Evol. Microbiol.">
        <title>Pseudaminobacter manganicus sp. nov., isolated from sludge of a manganese mine.</title>
        <authorList>
            <person name="Li J."/>
            <person name="Huang J."/>
            <person name="Liao S."/>
            <person name="Wang G."/>
        </authorList>
    </citation>
    <scope>NUCLEOTIDE SEQUENCE [LARGE SCALE GENOMIC DNA]</scope>
    <source>
        <strain evidence="9 10">JH-7</strain>
    </source>
</reference>
<dbReference type="PANTHER" id="PTHR30269:SF37">
    <property type="entry name" value="MEMBRANE TRANSPORTER PROTEIN"/>
    <property type="match status" value="1"/>
</dbReference>